<dbReference type="GO" id="GO:0016853">
    <property type="term" value="F:isomerase activity"/>
    <property type="evidence" value="ECO:0007669"/>
    <property type="project" value="UniProtKB-KW"/>
</dbReference>
<keyword evidence="7" id="KW-0520">NAD</keyword>
<keyword evidence="10" id="KW-0413">Isomerase</keyword>
<keyword evidence="12" id="KW-0511">Multifunctional enzyme</keyword>
<dbReference type="PROSITE" id="PS00166">
    <property type="entry name" value="ENOYL_COA_HYDRATASE"/>
    <property type="match status" value="1"/>
</dbReference>
<dbReference type="SUPFAM" id="SSF51735">
    <property type="entry name" value="NAD(P)-binding Rossmann-fold domains"/>
    <property type="match status" value="1"/>
</dbReference>
<dbReference type="PANTHER" id="PTHR23309:SF51">
    <property type="entry name" value="3-HYDROXYACYL-COA DEHYDROGENASE-RELATED"/>
    <property type="match status" value="1"/>
</dbReference>
<dbReference type="InterPro" id="IPR029045">
    <property type="entry name" value="ClpP/crotonase-like_dom_sf"/>
</dbReference>
<dbReference type="FunFam" id="1.10.1040.50:FF:000006">
    <property type="entry name" value="Peroxisomal bifunctional enzyme"/>
    <property type="match status" value="1"/>
</dbReference>
<dbReference type="GO" id="GO:0070403">
    <property type="term" value="F:NAD+ binding"/>
    <property type="evidence" value="ECO:0007669"/>
    <property type="project" value="InterPro"/>
</dbReference>
<dbReference type="GO" id="GO:0003857">
    <property type="term" value="F:(3S)-3-hydroxyacyl-CoA dehydrogenase (NAD+) activity"/>
    <property type="evidence" value="ECO:0007669"/>
    <property type="project" value="UniProtKB-EC"/>
</dbReference>
<evidence type="ECO:0000256" key="6">
    <source>
        <dbReference type="ARBA" id="ARBA00023002"/>
    </source>
</evidence>
<evidence type="ECO:0000256" key="8">
    <source>
        <dbReference type="ARBA" id="ARBA00023098"/>
    </source>
</evidence>
<evidence type="ECO:0000256" key="3">
    <source>
        <dbReference type="ARBA" id="ARBA00008750"/>
    </source>
</evidence>
<evidence type="ECO:0000256" key="2">
    <source>
        <dbReference type="ARBA" id="ARBA00005005"/>
    </source>
</evidence>
<comment type="pathway">
    <text evidence="2">Lipid metabolism; fatty acid beta-oxidation.</text>
</comment>
<evidence type="ECO:0000256" key="12">
    <source>
        <dbReference type="ARBA" id="ARBA00023268"/>
    </source>
</evidence>
<dbReference type="RefSeq" id="WP_121154048.1">
    <property type="nucleotide sequence ID" value="NZ_CP032829.1"/>
</dbReference>
<dbReference type="SUPFAM" id="SSF48179">
    <property type="entry name" value="6-phosphogluconate dehydrogenase C-terminal domain-like"/>
    <property type="match status" value="2"/>
</dbReference>
<name>A0A494TPS2_SPHPE</name>
<dbReference type="Gene3D" id="3.40.50.720">
    <property type="entry name" value="NAD(P)-binding Rossmann-like Domain"/>
    <property type="match status" value="1"/>
</dbReference>
<keyword evidence="18" id="KW-1185">Reference proteome</keyword>
<proteinExistence type="inferred from homology"/>
<dbReference type="Pfam" id="PF00725">
    <property type="entry name" value="3HCDH"/>
    <property type="match status" value="2"/>
</dbReference>
<accession>A0A494TPS2</accession>
<dbReference type="EMBL" id="CP032829">
    <property type="protein sequence ID" value="AYJ87095.1"/>
    <property type="molecule type" value="Genomic_DNA"/>
</dbReference>
<keyword evidence="4" id="KW-0276">Fatty acid metabolism</keyword>
<organism evidence="17 18">
    <name type="scientific">Sphingomonas paeninsulae</name>
    <dbReference type="NCBI Taxonomy" id="2319844"/>
    <lineage>
        <taxon>Bacteria</taxon>
        <taxon>Pseudomonadati</taxon>
        <taxon>Pseudomonadota</taxon>
        <taxon>Alphaproteobacteria</taxon>
        <taxon>Sphingomonadales</taxon>
        <taxon>Sphingomonadaceae</taxon>
        <taxon>Sphingomonas</taxon>
    </lineage>
</organism>
<protein>
    <submittedName>
        <fullName evidence="17">3-hydroxyacyl-CoA dehydrogenase</fullName>
    </submittedName>
</protein>
<dbReference type="Gene3D" id="1.10.1040.50">
    <property type="match status" value="1"/>
</dbReference>
<dbReference type="PANTHER" id="PTHR23309">
    <property type="entry name" value="3-HYDROXYACYL-COA DEHYROGENASE"/>
    <property type="match status" value="1"/>
</dbReference>
<dbReference type="Pfam" id="PF02737">
    <property type="entry name" value="3HCDH_N"/>
    <property type="match status" value="1"/>
</dbReference>
<dbReference type="FunFam" id="3.40.50.720:FF:000009">
    <property type="entry name" value="Fatty oxidation complex, alpha subunit"/>
    <property type="match status" value="1"/>
</dbReference>
<evidence type="ECO:0000256" key="5">
    <source>
        <dbReference type="ARBA" id="ARBA00022963"/>
    </source>
</evidence>
<evidence type="ECO:0000256" key="14">
    <source>
        <dbReference type="RuleBase" id="RU003707"/>
    </source>
</evidence>
<evidence type="ECO:0000259" key="15">
    <source>
        <dbReference type="Pfam" id="PF00725"/>
    </source>
</evidence>
<evidence type="ECO:0000256" key="10">
    <source>
        <dbReference type="ARBA" id="ARBA00023235"/>
    </source>
</evidence>
<dbReference type="InterPro" id="IPR018376">
    <property type="entry name" value="Enoyl-CoA_hyd/isom_CS"/>
</dbReference>
<evidence type="ECO:0000256" key="13">
    <source>
        <dbReference type="ARBA" id="ARBA00049556"/>
    </source>
</evidence>
<dbReference type="Pfam" id="PF00378">
    <property type="entry name" value="ECH_1"/>
    <property type="match status" value="1"/>
</dbReference>
<comment type="similarity">
    <text evidence="3">In the N-terminal section; belongs to the enoyl-CoA hydratase/isomerase family.</text>
</comment>
<keyword evidence="6" id="KW-0560">Oxidoreductase</keyword>
<evidence type="ECO:0000313" key="18">
    <source>
        <dbReference type="Proteomes" id="UP000276254"/>
    </source>
</evidence>
<dbReference type="KEGG" id="spha:D3Y57_15545"/>
<evidence type="ECO:0000313" key="17">
    <source>
        <dbReference type="EMBL" id="AYJ87095.1"/>
    </source>
</evidence>
<sequence length="687" mass="73094">MRETVTFSRDGAIATVLIDNPPVNAASAAVRTGLAAALDRLDSDDSLQALIIRCAGRTFIAGADIKEFDGPQTEPQLPELIARIEASAKPVIAELHGTILGGGLELALGCHARIAAHDAQFGFPEVRLGIIPGAGGTVRTPRLAGLPLTISLAVEGKQVGSEEALAAGLIDRITDGALETATAEFARAIVAKGEPPRRTRDLPSPVADNELLDAAEQTARRRQRGQDAPLIALQAIRFGLAHDVDAALAEEHRLCRQAIASPQSSALRHLFLAERAVARTPGINPATPVRPINQVAVIGLGTMGRGIVTTLAAAGLKVIAIARSDESLTKARTAIDKAWAQSVTRGQIDEPARIDRADRVSWSTDLSAVAGADLVIESVGEVREIKEALFAALGSIAKPGAILATNTSYLDIDALAAASGRPADTCGMHFFNPADVMKLVECVRGKATAPDVVASVMALSKRLGKIAVVSGVCDGFIVNRMLAKRSREAYFLLEEGASPWAIDRVLVDFGFPMGPFALGDLAGIDLQHTVRQARADRLTPREKRADFVDQLFAAGRLGRRSGAGWYAYGEDGKAKPDPMTEALIAAHATKHAIKRVEITDEEIRDRLIFAMVNEGARLIDEGIVSRAQEIDVAMVNGIGFPRHLGGPLWWAQEMGLTGVADKIARFRDEQGDTYWPTSPTLGKGQFY</sequence>
<comment type="catalytic activity">
    <reaction evidence="13">
        <text>a (3S)-3-hydroxyacyl-CoA + NAD(+) = a 3-oxoacyl-CoA + NADH + H(+)</text>
        <dbReference type="Rhea" id="RHEA:22432"/>
        <dbReference type="ChEBI" id="CHEBI:15378"/>
        <dbReference type="ChEBI" id="CHEBI:57318"/>
        <dbReference type="ChEBI" id="CHEBI:57540"/>
        <dbReference type="ChEBI" id="CHEBI:57945"/>
        <dbReference type="ChEBI" id="CHEBI:90726"/>
        <dbReference type="EC" id="1.1.1.35"/>
    </reaction>
</comment>
<keyword evidence="9" id="KW-0576">Peroxisome</keyword>
<dbReference type="InterPro" id="IPR036291">
    <property type="entry name" value="NAD(P)-bd_dom_sf"/>
</dbReference>
<evidence type="ECO:0000256" key="4">
    <source>
        <dbReference type="ARBA" id="ARBA00022832"/>
    </source>
</evidence>
<evidence type="ECO:0000256" key="7">
    <source>
        <dbReference type="ARBA" id="ARBA00023027"/>
    </source>
</evidence>
<gene>
    <name evidence="17" type="ORF">D3Y57_15545</name>
</gene>
<dbReference type="AlphaFoldDB" id="A0A494TPS2"/>
<evidence type="ECO:0000259" key="16">
    <source>
        <dbReference type="Pfam" id="PF02737"/>
    </source>
</evidence>
<evidence type="ECO:0000256" key="11">
    <source>
        <dbReference type="ARBA" id="ARBA00023239"/>
    </source>
</evidence>
<dbReference type="InterPro" id="IPR006176">
    <property type="entry name" value="3-OHacyl-CoA_DH_NAD-bd"/>
</dbReference>
<evidence type="ECO:0000256" key="1">
    <source>
        <dbReference type="ARBA" id="ARBA00004275"/>
    </source>
</evidence>
<comment type="similarity">
    <text evidence="14">Belongs to the enoyl-CoA hydratase/isomerase family.</text>
</comment>
<dbReference type="UniPathway" id="UPA00659"/>
<reference evidence="17 18" key="1">
    <citation type="submission" date="2018-09" db="EMBL/GenBank/DDBJ databases">
        <title>Sphingomonas peninsula sp. nov., isolated from fildes peninsula, Antarctic soil.</title>
        <authorList>
            <person name="Yingchao G."/>
        </authorList>
    </citation>
    <scope>NUCLEOTIDE SEQUENCE [LARGE SCALE GENOMIC DNA]</scope>
    <source>
        <strain evidence="17 18">YZ-8</strain>
    </source>
</reference>
<keyword evidence="5" id="KW-0442">Lipid degradation</keyword>
<evidence type="ECO:0000256" key="9">
    <source>
        <dbReference type="ARBA" id="ARBA00023140"/>
    </source>
</evidence>
<feature type="domain" description="3-hydroxyacyl-CoA dehydrogenase NAD binding" evidence="16">
    <location>
        <begin position="294"/>
        <end position="470"/>
    </location>
</feature>
<feature type="domain" description="3-hydroxyacyl-CoA dehydrogenase C-terminal" evidence="15">
    <location>
        <begin position="475"/>
        <end position="568"/>
    </location>
</feature>
<feature type="domain" description="3-hydroxyacyl-CoA dehydrogenase C-terminal" evidence="15">
    <location>
        <begin position="605"/>
        <end position="679"/>
    </location>
</feature>
<dbReference type="InterPro" id="IPR008927">
    <property type="entry name" value="6-PGluconate_DH-like_C_sf"/>
</dbReference>
<dbReference type="SUPFAM" id="SSF52096">
    <property type="entry name" value="ClpP/crotonase"/>
    <property type="match status" value="1"/>
</dbReference>
<keyword evidence="11" id="KW-0456">Lyase</keyword>
<dbReference type="Gene3D" id="3.90.226.10">
    <property type="entry name" value="2-enoyl-CoA Hydratase, Chain A, domain 1"/>
    <property type="match status" value="1"/>
</dbReference>
<dbReference type="InterPro" id="IPR001753">
    <property type="entry name" value="Enoyl-CoA_hydra/iso"/>
</dbReference>
<dbReference type="GO" id="GO:0004300">
    <property type="term" value="F:enoyl-CoA hydratase activity"/>
    <property type="evidence" value="ECO:0007669"/>
    <property type="project" value="UniProtKB-ARBA"/>
</dbReference>
<dbReference type="OrthoDB" id="9771883at2"/>
<dbReference type="GO" id="GO:0006635">
    <property type="term" value="P:fatty acid beta-oxidation"/>
    <property type="evidence" value="ECO:0007669"/>
    <property type="project" value="UniProtKB-UniPathway"/>
</dbReference>
<dbReference type="InterPro" id="IPR006108">
    <property type="entry name" value="3HC_DH_C"/>
</dbReference>
<dbReference type="Proteomes" id="UP000276254">
    <property type="component" value="Chromosome"/>
</dbReference>
<comment type="subcellular location">
    <subcellularLocation>
        <location evidence="1">Peroxisome</location>
    </subcellularLocation>
</comment>
<dbReference type="CDD" id="cd06558">
    <property type="entry name" value="crotonase-like"/>
    <property type="match status" value="1"/>
</dbReference>
<keyword evidence="8" id="KW-0443">Lipid metabolism</keyword>